<comment type="caution">
    <text evidence="3">The sequence shown here is derived from an EMBL/GenBank/DDBJ whole genome shotgun (WGS) entry which is preliminary data.</text>
</comment>
<dbReference type="InterPro" id="IPR015915">
    <property type="entry name" value="Kelch-typ_b-propeller"/>
</dbReference>
<dbReference type="OrthoDB" id="45365at2759"/>
<evidence type="ECO:0000256" key="1">
    <source>
        <dbReference type="ARBA" id="ARBA00022441"/>
    </source>
</evidence>
<name>A0A1Q9DCZ7_SYMMI</name>
<dbReference type="Proteomes" id="UP000186817">
    <property type="component" value="Unassembled WGS sequence"/>
</dbReference>
<dbReference type="Pfam" id="PF01344">
    <property type="entry name" value="Kelch_1"/>
    <property type="match status" value="2"/>
</dbReference>
<dbReference type="InterPro" id="IPR006652">
    <property type="entry name" value="Kelch_1"/>
</dbReference>
<dbReference type="EMBL" id="LSRX01000595">
    <property type="protein sequence ID" value="OLP93058.1"/>
    <property type="molecule type" value="Genomic_DNA"/>
</dbReference>
<dbReference type="SUPFAM" id="SSF117281">
    <property type="entry name" value="Kelch motif"/>
    <property type="match status" value="1"/>
</dbReference>
<dbReference type="SMART" id="SM00612">
    <property type="entry name" value="Kelch"/>
    <property type="match status" value="5"/>
</dbReference>
<dbReference type="Gene3D" id="2.120.10.80">
    <property type="entry name" value="Kelch-type beta propeller"/>
    <property type="match status" value="2"/>
</dbReference>
<proteinExistence type="predicted"/>
<gene>
    <name evidence="3" type="primary">KLHL4</name>
    <name evidence="3" type="ORF">AK812_SmicGene25044</name>
</gene>
<reference evidence="3 4" key="1">
    <citation type="submission" date="2016-02" db="EMBL/GenBank/DDBJ databases">
        <title>Genome analysis of coral dinoflagellate symbionts highlights evolutionary adaptations to a symbiotic lifestyle.</title>
        <authorList>
            <person name="Aranda M."/>
            <person name="Li Y."/>
            <person name="Liew Y.J."/>
            <person name="Baumgarten S."/>
            <person name="Simakov O."/>
            <person name="Wilson M."/>
            <person name="Piel J."/>
            <person name="Ashoor H."/>
            <person name="Bougouffa S."/>
            <person name="Bajic V.B."/>
            <person name="Ryu T."/>
            <person name="Ravasi T."/>
            <person name="Bayer T."/>
            <person name="Micklem G."/>
            <person name="Kim H."/>
            <person name="Bhak J."/>
            <person name="Lajeunesse T.C."/>
            <person name="Voolstra C.R."/>
        </authorList>
    </citation>
    <scope>NUCLEOTIDE SEQUENCE [LARGE SCALE GENOMIC DNA]</scope>
    <source>
        <strain evidence="3 4">CCMP2467</strain>
    </source>
</reference>
<evidence type="ECO:0000313" key="3">
    <source>
        <dbReference type="EMBL" id="OLP93058.1"/>
    </source>
</evidence>
<dbReference type="PANTHER" id="PTHR46260:SF3">
    <property type="entry name" value="RING-TYPE DOMAIN-CONTAINING PROTEIN"/>
    <property type="match status" value="1"/>
</dbReference>
<keyword evidence="1" id="KW-0880">Kelch repeat</keyword>
<evidence type="ECO:0000313" key="4">
    <source>
        <dbReference type="Proteomes" id="UP000186817"/>
    </source>
</evidence>
<keyword evidence="2" id="KW-0677">Repeat</keyword>
<protein>
    <submittedName>
        <fullName evidence="3">Kelch-like protein 4</fullName>
    </submittedName>
</protein>
<accession>A0A1Q9DCZ7</accession>
<dbReference type="Pfam" id="PF07646">
    <property type="entry name" value="Kelch_2"/>
    <property type="match status" value="1"/>
</dbReference>
<dbReference type="PANTHER" id="PTHR46260">
    <property type="entry name" value="RING-TYPE DOMAIN-CONTAINING PROTEIN"/>
    <property type="match status" value="1"/>
</dbReference>
<dbReference type="AlphaFoldDB" id="A0A1Q9DCZ7"/>
<dbReference type="InterPro" id="IPR011498">
    <property type="entry name" value="Kelch_2"/>
</dbReference>
<evidence type="ECO:0000256" key="2">
    <source>
        <dbReference type="ARBA" id="ARBA00022737"/>
    </source>
</evidence>
<dbReference type="InterPro" id="IPR051746">
    <property type="entry name" value="Kelch_domain_containing_8"/>
</dbReference>
<keyword evidence="4" id="KW-1185">Reference proteome</keyword>
<sequence>MQHVHHAASGKVTASFLDVLSCEPPAAEVVFAAGFAGCCGAAQACRQSWYLSLRPLLSRLYPHRLCLLGGEIVESPSAFRASARVLGRVHSLDASCEAAASRGSVAWLQELPMPSCRSFMAVLACGVKVYVLGGQRPSKAPFKLRHLGFYPLASFDCFDADVQAWESLQPMPTARRGLAATFADGYIYAAGGSNCTDRLNVLERYSSKHGWETMPPLPTAREGLALVSLGQRLFAIGGLGLSGAPLKDVEVFEPPSRWTKLSSMPHGFGNCSAVSFGGKIYVFGGYSGIGSEEAWRQTALQQFDPQEQCWHTLGGAALPHPRWGSAVALDAEGRLFVCGGYKELRASRHVEVLDLRRPHKGWRTGPMLPGACAGCSATSVRLPGFLR</sequence>
<organism evidence="3 4">
    <name type="scientific">Symbiodinium microadriaticum</name>
    <name type="common">Dinoflagellate</name>
    <name type="synonym">Zooxanthella microadriatica</name>
    <dbReference type="NCBI Taxonomy" id="2951"/>
    <lineage>
        <taxon>Eukaryota</taxon>
        <taxon>Sar</taxon>
        <taxon>Alveolata</taxon>
        <taxon>Dinophyceae</taxon>
        <taxon>Suessiales</taxon>
        <taxon>Symbiodiniaceae</taxon>
        <taxon>Symbiodinium</taxon>
    </lineage>
</organism>